<organism evidence="1 2">
    <name type="scientific">Melia azedarach</name>
    <name type="common">Chinaberry tree</name>
    <dbReference type="NCBI Taxonomy" id="155640"/>
    <lineage>
        <taxon>Eukaryota</taxon>
        <taxon>Viridiplantae</taxon>
        <taxon>Streptophyta</taxon>
        <taxon>Embryophyta</taxon>
        <taxon>Tracheophyta</taxon>
        <taxon>Spermatophyta</taxon>
        <taxon>Magnoliopsida</taxon>
        <taxon>eudicotyledons</taxon>
        <taxon>Gunneridae</taxon>
        <taxon>Pentapetalae</taxon>
        <taxon>rosids</taxon>
        <taxon>malvids</taxon>
        <taxon>Sapindales</taxon>
        <taxon>Meliaceae</taxon>
        <taxon>Melia</taxon>
    </lineage>
</organism>
<evidence type="ECO:0000313" key="2">
    <source>
        <dbReference type="Proteomes" id="UP001164539"/>
    </source>
</evidence>
<dbReference type="Proteomes" id="UP001164539">
    <property type="component" value="Chromosome 10"/>
</dbReference>
<reference evidence="1 2" key="1">
    <citation type="journal article" date="2023" name="Science">
        <title>Complex scaffold remodeling in plant triterpene biosynthesis.</title>
        <authorList>
            <person name="De La Pena R."/>
            <person name="Hodgson H."/>
            <person name="Liu J.C."/>
            <person name="Stephenson M.J."/>
            <person name="Martin A.C."/>
            <person name="Owen C."/>
            <person name="Harkess A."/>
            <person name="Leebens-Mack J."/>
            <person name="Jimenez L.E."/>
            <person name="Osbourn A."/>
            <person name="Sattely E.S."/>
        </authorList>
    </citation>
    <scope>NUCLEOTIDE SEQUENCE [LARGE SCALE GENOMIC DNA]</scope>
    <source>
        <strain evidence="2">cv. JPN11</strain>
        <tissue evidence="1">Leaf</tissue>
    </source>
</reference>
<dbReference type="EMBL" id="CM051403">
    <property type="protein sequence ID" value="KAJ4707815.1"/>
    <property type="molecule type" value="Genomic_DNA"/>
</dbReference>
<accession>A0ACC1X9E4</accession>
<comment type="caution">
    <text evidence="1">The sequence shown here is derived from an EMBL/GenBank/DDBJ whole genome shotgun (WGS) entry which is preliminary data.</text>
</comment>
<keyword evidence="2" id="KW-1185">Reference proteome</keyword>
<protein>
    <submittedName>
        <fullName evidence="1">Serine/arginine repetitive matrix-like protein</fullName>
    </submittedName>
</protein>
<gene>
    <name evidence="1" type="ORF">OWV82_017873</name>
</gene>
<evidence type="ECO:0000313" key="1">
    <source>
        <dbReference type="EMBL" id="KAJ4707815.1"/>
    </source>
</evidence>
<sequence>MTVAVLNPQDCLRENRLNRFSKQTLISPEMKYPRNANPNVNRTNRMQSNRRKRSPPPRPHITSPPSRASVGPTKPPSKNNLVMGQVKILKRGEELTSTASFEAPELVSKFIEKHGDPDLGSIERLGPDPKSVPTRIRLTESKNRVASFYAGSAFITSPPPSSLPLPAFFTKKSVTVKTADATTDLRRILKLDLL</sequence>
<proteinExistence type="predicted"/>
<name>A0ACC1X9E4_MELAZ</name>